<name>A0A2Z3GH25_9BACT</name>
<keyword evidence="3" id="KW-1185">Reference proteome</keyword>
<gene>
    <name evidence="2" type="ORF">DDQ68_05350</name>
</gene>
<organism evidence="2 3">
    <name type="scientific">Hymenobacter nivis</name>
    <dbReference type="NCBI Taxonomy" id="1850093"/>
    <lineage>
        <taxon>Bacteria</taxon>
        <taxon>Pseudomonadati</taxon>
        <taxon>Bacteroidota</taxon>
        <taxon>Cytophagia</taxon>
        <taxon>Cytophagales</taxon>
        <taxon>Hymenobacteraceae</taxon>
        <taxon>Hymenobacter</taxon>
    </lineage>
</organism>
<evidence type="ECO:0000259" key="1">
    <source>
        <dbReference type="Pfam" id="PF02698"/>
    </source>
</evidence>
<feature type="domain" description="DUF218" evidence="1">
    <location>
        <begin position="77"/>
        <end position="245"/>
    </location>
</feature>
<dbReference type="CDD" id="cd06259">
    <property type="entry name" value="YdcF-like"/>
    <property type="match status" value="1"/>
</dbReference>
<reference evidence="3" key="1">
    <citation type="submission" date="2018-04" db="EMBL/GenBank/DDBJ databases">
        <title>Complete genome of Antarctic heterotrophic bacterium Hymenobacter nivis.</title>
        <authorList>
            <person name="Terashima M."/>
        </authorList>
    </citation>
    <scope>NUCLEOTIDE SEQUENCE [LARGE SCALE GENOMIC DNA]</scope>
    <source>
        <strain evidence="3">NBRC 111535</strain>
    </source>
</reference>
<dbReference type="GO" id="GO:0000270">
    <property type="term" value="P:peptidoglycan metabolic process"/>
    <property type="evidence" value="ECO:0007669"/>
    <property type="project" value="TreeGrafter"/>
</dbReference>
<dbReference type="Pfam" id="PF02698">
    <property type="entry name" value="DUF218"/>
    <property type="match status" value="1"/>
</dbReference>
<protein>
    <submittedName>
        <fullName evidence="2">YdcF family protein</fullName>
    </submittedName>
</protein>
<evidence type="ECO:0000313" key="3">
    <source>
        <dbReference type="Proteomes" id="UP000245999"/>
    </source>
</evidence>
<dbReference type="KEGG" id="hnv:DDQ68_05350"/>
<dbReference type="GO" id="GO:0043164">
    <property type="term" value="P:Gram-negative-bacterium-type cell wall biogenesis"/>
    <property type="evidence" value="ECO:0007669"/>
    <property type="project" value="TreeGrafter"/>
</dbReference>
<dbReference type="OrthoDB" id="9782395at2"/>
<dbReference type="PANTHER" id="PTHR30336:SF4">
    <property type="entry name" value="ENVELOPE BIOGENESIS FACTOR ELYC"/>
    <property type="match status" value="1"/>
</dbReference>
<evidence type="ECO:0000313" key="2">
    <source>
        <dbReference type="EMBL" id="AWM32268.1"/>
    </source>
</evidence>
<proteinExistence type="predicted"/>
<dbReference type="AlphaFoldDB" id="A0A2Z3GH25"/>
<dbReference type="GO" id="GO:0005886">
    <property type="term" value="C:plasma membrane"/>
    <property type="evidence" value="ECO:0007669"/>
    <property type="project" value="TreeGrafter"/>
</dbReference>
<dbReference type="Gene3D" id="3.40.50.620">
    <property type="entry name" value="HUPs"/>
    <property type="match status" value="1"/>
</dbReference>
<accession>A0A2Z3GH25</accession>
<dbReference type="RefSeq" id="WP_109655387.1">
    <property type="nucleotide sequence ID" value="NZ_CP029145.1"/>
</dbReference>
<sequence length="255" mass="27671">MFFLLSKILDAALLPTVWLVALLLGALVARQPHRQRQWLRAAALLALVGTNPGLANEALRAWERPAVPLAALPPRADAAVLLGGITDDGRQPADRVYLHAGADRLTNALWLYRAGRVRRIIVSGGSGAVGPQAGSEARHLATLLRLAAVPPADIWLEQRSRNTHENAQFTKQLLAHHPGVDTLVLVTSAFHMRRAAGCFAKAGLAVVAFPAGFQASSRAFTPDYWLLPTPEALEQWSLLLHEMAGWAVYKARGWC</sequence>
<dbReference type="Proteomes" id="UP000245999">
    <property type="component" value="Chromosome"/>
</dbReference>
<dbReference type="EMBL" id="CP029145">
    <property type="protein sequence ID" value="AWM32268.1"/>
    <property type="molecule type" value="Genomic_DNA"/>
</dbReference>
<dbReference type="PANTHER" id="PTHR30336">
    <property type="entry name" value="INNER MEMBRANE PROTEIN, PROBABLE PERMEASE"/>
    <property type="match status" value="1"/>
</dbReference>
<dbReference type="InterPro" id="IPR014729">
    <property type="entry name" value="Rossmann-like_a/b/a_fold"/>
</dbReference>
<dbReference type="InterPro" id="IPR051599">
    <property type="entry name" value="Cell_Envelope_Assoc"/>
</dbReference>
<dbReference type="InterPro" id="IPR003848">
    <property type="entry name" value="DUF218"/>
</dbReference>